<dbReference type="SUPFAM" id="SSF46785">
    <property type="entry name" value="Winged helix' DNA-binding domain"/>
    <property type="match status" value="1"/>
</dbReference>
<accession>A0A2N3Y956</accession>
<protein>
    <submittedName>
        <fullName evidence="2">HxlR family transcriptional regulator</fullName>
    </submittedName>
</protein>
<evidence type="ECO:0000313" key="2">
    <source>
        <dbReference type="EMBL" id="PKW19469.1"/>
    </source>
</evidence>
<comment type="caution">
    <text evidence="2">The sequence shown here is derived from an EMBL/GenBank/DDBJ whole genome shotgun (WGS) entry which is preliminary data.</text>
</comment>
<dbReference type="InterPro" id="IPR002577">
    <property type="entry name" value="HTH_HxlR"/>
</dbReference>
<dbReference type="AlphaFoldDB" id="A0A2N3Y956"/>
<dbReference type="Gene3D" id="1.10.10.10">
    <property type="entry name" value="Winged helix-like DNA-binding domain superfamily/Winged helix DNA-binding domain"/>
    <property type="match status" value="1"/>
</dbReference>
<dbReference type="STRING" id="994479.GCA_000194155_00525"/>
<dbReference type="InterPro" id="IPR036390">
    <property type="entry name" value="WH_DNA-bd_sf"/>
</dbReference>
<dbReference type="Proteomes" id="UP000233786">
    <property type="component" value="Unassembled WGS sequence"/>
</dbReference>
<proteinExistence type="predicted"/>
<gene>
    <name evidence="2" type="ORF">A8926_7637</name>
</gene>
<organism evidence="2 3">
    <name type="scientific">Saccharopolyspora spinosa</name>
    <dbReference type="NCBI Taxonomy" id="60894"/>
    <lineage>
        <taxon>Bacteria</taxon>
        <taxon>Bacillati</taxon>
        <taxon>Actinomycetota</taxon>
        <taxon>Actinomycetes</taxon>
        <taxon>Pseudonocardiales</taxon>
        <taxon>Pseudonocardiaceae</taxon>
        <taxon>Saccharopolyspora</taxon>
    </lineage>
</organism>
<keyword evidence="3" id="KW-1185">Reference proteome</keyword>
<feature type="domain" description="HTH hxlR-type" evidence="1">
    <location>
        <begin position="1"/>
        <end position="68"/>
    </location>
</feature>
<dbReference type="PROSITE" id="PS51118">
    <property type="entry name" value="HTH_HXLR"/>
    <property type="match status" value="1"/>
</dbReference>
<evidence type="ECO:0000259" key="1">
    <source>
        <dbReference type="PROSITE" id="PS51118"/>
    </source>
</evidence>
<dbReference type="EMBL" id="PJNB01000001">
    <property type="protein sequence ID" value="PKW19469.1"/>
    <property type="molecule type" value="Genomic_DNA"/>
</dbReference>
<dbReference type="Pfam" id="PF01638">
    <property type="entry name" value="HxlR"/>
    <property type="match status" value="1"/>
</dbReference>
<sequence length="68" mass="7667">MTEVPGAFPTNNEFLADCRAVGPIDLRRRIGGIRTRVLSGTLCRLQYNGLVDRCTYREAPPPVEYRLT</sequence>
<evidence type="ECO:0000313" key="3">
    <source>
        <dbReference type="Proteomes" id="UP000233786"/>
    </source>
</evidence>
<name>A0A2N3Y956_SACSN</name>
<dbReference type="RefSeq" id="WP_010306372.1">
    <property type="nucleotide sequence ID" value="NZ_CP061007.1"/>
</dbReference>
<reference evidence="2" key="1">
    <citation type="submission" date="2017-12" db="EMBL/GenBank/DDBJ databases">
        <title>Sequencing the genomes of 1000 Actinobacteria strains.</title>
        <authorList>
            <person name="Klenk H.-P."/>
        </authorList>
    </citation>
    <scope>NUCLEOTIDE SEQUENCE [LARGE SCALE GENOMIC DNA]</scope>
    <source>
        <strain evidence="2">DSM 44228</strain>
    </source>
</reference>
<dbReference type="InterPro" id="IPR036388">
    <property type="entry name" value="WH-like_DNA-bd_sf"/>
</dbReference>